<name>A0A644V845_9ZZZZ</name>
<reference evidence="1" key="1">
    <citation type="submission" date="2019-08" db="EMBL/GenBank/DDBJ databases">
        <authorList>
            <person name="Kucharzyk K."/>
            <person name="Murdoch R.W."/>
            <person name="Higgins S."/>
            <person name="Loffler F."/>
        </authorList>
    </citation>
    <scope>NUCLEOTIDE SEQUENCE</scope>
</reference>
<proteinExistence type="predicted"/>
<evidence type="ECO:0008006" key="2">
    <source>
        <dbReference type="Google" id="ProtNLM"/>
    </source>
</evidence>
<sequence length="81" mass="9198">MVAVKSKKPLLSTRVSWEVYDRVVALTKGEKPQFESISDYLTATILTDLARRDMGIDAEKAKMLAMLQDPEIQKELCRRLG</sequence>
<accession>A0A644V845</accession>
<comment type="caution">
    <text evidence="1">The sequence shown here is derived from an EMBL/GenBank/DDBJ whole genome shotgun (WGS) entry which is preliminary data.</text>
</comment>
<organism evidence="1">
    <name type="scientific">bioreactor metagenome</name>
    <dbReference type="NCBI Taxonomy" id="1076179"/>
    <lineage>
        <taxon>unclassified sequences</taxon>
        <taxon>metagenomes</taxon>
        <taxon>ecological metagenomes</taxon>
    </lineage>
</organism>
<protein>
    <recommendedName>
        <fullName evidence="2">CopG family transcriptional regulator</fullName>
    </recommendedName>
</protein>
<dbReference type="EMBL" id="VSSQ01000234">
    <property type="protein sequence ID" value="MPL87205.1"/>
    <property type="molecule type" value="Genomic_DNA"/>
</dbReference>
<gene>
    <name evidence="1" type="ORF">SDC9_33199</name>
</gene>
<dbReference type="AlphaFoldDB" id="A0A644V845"/>
<evidence type="ECO:0000313" key="1">
    <source>
        <dbReference type="EMBL" id="MPL87205.1"/>
    </source>
</evidence>